<evidence type="ECO:0000256" key="2">
    <source>
        <dbReference type="ARBA" id="ARBA00004323"/>
    </source>
</evidence>
<dbReference type="UniPathway" id="UPA00378"/>
<dbReference type="GO" id="GO:0035269">
    <property type="term" value="P:protein O-linked glycosylation via mannose"/>
    <property type="evidence" value="ECO:0000318"/>
    <property type="project" value="GO_Central"/>
</dbReference>
<evidence type="ECO:0000256" key="13">
    <source>
        <dbReference type="ARBA" id="ARBA00023136"/>
    </source>
</evidence>
<dbReference type="GO" id="GO:0000139">
    <property type="term" value="C:Golgi membrane"/>
    <property type="evidence" value="ECO:0007669"/>
    <property type="project" value="UniProtKB-SubCell"/>
</dbReference>
<evidence type="ECO:0000256" key="9">
    <source>
        <dbReference type="ARBA" id="ARBA00022723"/>
    </source>
</evidence>
<evidence type="ECO:0000256" key="7">
    <source>
        <dbReference type="ARBA" id="ARBA00022679"/>
    </source>
</evidence>
<proteinExistence type="inferred from homology"/>
<keyword evidence="7 21" id="KW-0808">Transferase</keyword>
<keyword evidence="6 21" id="KW-0328">Glycosyltransferase</keyword>
<dbReference type="InParanoid" id="B7PXV0"/>
<keyword evidence="12" id="KW-0333">Golgi apparatus</keyword>
<dbReference type="InterPro" id="IPR043189">
    <property type="entry name" value="B4GAT1"/>
</dbReference>
<evidence type="ECO:0000256" key="19">
    <source>
        <dbReference type="ARBA" id="ARBA00033291"/>
    </source>
</evidence>
<keyword evidence="23" id="KW-1185">Reference proteome</keyword>
<dbReference type="EMBL" id="ABJB010174635">
    <property type="status" value="NOT_ANNOTATED_CDS"/>
    <property type="molecule type" value="Genomic_DNA"/>
</dbReference>
<organism>
    <name type="scientific">Ixodes scapularis</name>
    <name type="common">Black-legged tick</name>
    <name type="synonym">Deer tick</name>
    <dbReference type="NCBI Taxonomy" id="6945"/>
    <lineage>
        <taxon>Eukaryota</taxon>
        <taxon>Metazoa</taxon>
        <taxon>Ecdysozoa</taxon>
        <taxon>Arthropoda</taxon>
        <taxon>Chelicerata</taxon>
        <taxon>Arachnida</taxon>
        <taxon>Acari</taxon>
        <taxon>Parasitiformes</taxon>
        <taxon>Ixodida</taxon>
        <taxon>Ixodoidea</taxon>
        <taxon>Ixodidae</taxon>
        <taxon>Ixodinae</taxon>
        <taxon>Ixodes</taxon>
    </lineage>
</organism>
<dbReference type="GO" id="GO:0005794">
    <property type="term" value="C:Golgi apparatus"/>
    <property type="evidence" value="ECO:0000318"/>
    <property type="project" value="GO_Central"/>
</dbReference>
<dbReference type="GO" id="GO:0015020">
    <property type="term" value="F:glucuronosyltransferase activity"/>
    <property type="evidence" value="ECO:0000318"/>
    <property type="project" value="GO_Central"/>
</dbReference>
<evidence type="ECO:0000256" key="11">
    <source>
        <dbReference type="ARBA" id="ARBA00022989"/>
    </source>
</evidence>
<dbReference type="EMBL" id="DS816170">
    <property type="protein sequence ID" value="EEC11422.1"/>
    <property type="molecule type" value="Genomic_DNA"/>
</dbReference>
<dbReference type="EnsemblMetazoa" id="ISCW009392-RA">
    <property type="protein sequence ID" value="ISCW009392-PA"/>
    <property type="gene ID" value="ISCW009392"/>
</dbReference>
<evidence type="ECO:0000256" key="4">
    <source>
        <dbReference type="ARBA" id="ARBA00008539"/>
    </source>
</evidence>
<comment type="pathway">
    <text evidence="3">Protein modification; protein glycosylation.</text>
</comment>
<dbReference type="VEuPathDB" id="VectorBase:ISCP_022505"/>
<accession>B7PXV0</accession>
<keyword evidence="14" id="KW-0325">Glycoprotein</keyword>
<keyword evidence="8" id="KW-0812">Transmembrane</keyword>
<evidence type="ECO:0000256" key="14">
    <source>
        <dbReference type="ARBA" id="ARBA00023180"/>
    </source>
</evidence>
<evidence type="ECO:0000256" key="8">
    <source>
        <dbReference type="ARBA" id="ARBA00022692"/>
    </source>
</evidence>
<sequence>MHIRSKRTFLLTLLLTTSATLFLIAISCMKRPTSPTGPIAVKFDNKEDQLPFSFDVSEILQDFDGRFALSPFKLDSQSLYRVHESAMVAHNDSSFGNSTVCLATIASLDHLRWIPELSEHWTGPTSIAVFYRRTLDLRLLVAYLTLLRTCFKTIGDNFNFHFVTPALQNSTQDDVVLLKSFGVVTCDDHKRLLESFLAVLKEQKWDMVPFPQNHLRNVARDGCARSPFFYLTDVDVMPQYGLHRRLDRFLMRSATCEKCLYVVPAFEGTEVAEHPRTKKELLAR</sequence>
<dbReference type="OrthoDB" id="6479716at2759"/>
<name>B7PXV0_IXOSC</name>
<dbReference type="PaxDb" id="6945-B7PXV0"/>
<dbReference type="HOGENOM" id="CLU_981013_0_0_1"/>
<evidence type="ECO:0000256" key="18">
    <source>
        <dbReference type="ARBA" id="ARBA00032181"/>
    </source>
</evidence>
<keyword evidence="11" id="KW-1133">Transmembrane helix</keyword>
<dbReference type="VEuPathDB" id="VectorBase:ISCW009392"/>
<dbReference type="STRING" id="6945.B7PXV0"/>
<evidence type="ECO:0000256" key="12">
    <source>
        <dbReference type="ARBA" id="ARBA00023034"/>
    </source>
</evidence>
<keyword evidence="15" id="KW-0464">Manganese</keyword>
<evidence type="ECO:0000256" key="5">
    <source>
        <dbReference type="ARBA" id="ARBA00017962"/>
    </source>
</evidence>
<comment type="subcellular location">
    <subcellularLocation>
        <location evidence="2">Golgi apparatus membrane</location>
        <topology evidence="2">Single-pass type II membrane protein</topology>
    </subcellularLocation>
</comment>
<evidence type="ECO:0000256" key="17">
    <source>
        <dbReference type="ARBA" id="ARBA00032175"/>
    </source>
</evidence>
<reference evidence="22" key="2">
    <citation type="submission" date="2020-05" db="UniProtKB">
        <authorList>
            <consortium name="EnsemblMetazoa"/>
        </authorList>
    </citation>
    <scope>IDENTIFICATION</scope>
    <source>
        <strain evidence="22">wikel</strain>
    </source>
</reference>
<comment type="catalytic activity">
    <reaction evidence="20">
        <text>3-O-[beta-D-Xyl-(1-&gt;4)-Rib-ol-P-Rib-ol-P-3-beta-D-GalNAc-(1-&gt;3)-beta-D-GlcNAc-(1-&gt;4)-(O-6-P-alpha-D-Man)]-Thr-[protein] + UDP-alpha-D-glucuronate = 3-O-[beta-D-GlcA-(1-&gt;3)-beta-D-Xyl-(1-&gt;4)-Rib-ol-P-Rib-ol-P-3-beta-D-GalNAc-(1-&gt;3)-beta-D-GlcNAc-(1-&gt;4)-(O-6-P-alpha-D-Man)]-Thr-[protein] + UDP + H(+)</text>
        <dbReference type="Rhea" id="RHEA:46860"/>
        <dbReference type="Rhea" id="RHEA-COMP:15023"/>
        <dbReference type="Rhea" id="RHEA-COMP:17482"/>
        <dbReference type="ChEBI" id="CHEBI:15378"/>
        <dbReference type="ChEBI" id="CHEBI:58052"/>
        <dbReference type="ChEBI" id="CHEBI:58223"/>
        <dbReference type="ChEBI" id="CHEBI:142405"/>
        <dbReference type="ChEBI" id="CHEBI:177336"/>
    </reaction>
</comment>
<evidence type="ECO:0000256" key="6">
    <source>
        <dbReference type="ARBA" id="ARBA00022676"/>
    </source>
</evidence>
<dbReference type="PANTHER" id="PTHR46420">
    <property type="entry name" value="BETA-1,4-GLUCURONYLTRANSFERASE 1"/>
    <property type="match status" value="1"/>
</dbReference>
<dbReference type="AlphaFoldDB" id="B7PXV0"/>
<evidence type="ECO:0000313" key="23">
    <source>
        <dbReference type="Proteomes" id="UP000001555"/>
    </source>
</evidence>
<dbReference type="Proteomes" id="UP000001555">
    <property type="component" value="Unassembled WGS sequence"/>
</dbReference>
<keyword evidence="10" id="KW-0735">Signal-anchor</keyword>
<keyword evidence="13" id="KW-0472">Membrane</keyword>
<dbReference type="Pfam" id="PF13896">
    <property type="entry name" value="Glyco_transf_49"/>
    <property type="match status" value="1"/>
</dbReference>
<comment type="similarity">
    <text evidence="4">Belongs to the glycosyltransferase 49 family.</text>
</comment>
<evidence type="ECO:0000256" key="16">
    <source>
        <dbReference type="ARBA" id="ARBA00030723"/>
    </source>
</evidence>
<gene>
    <name evidence="21" type="ORF">IscW_ISCW009392</name>
</gene>
<dbReference type="VEuPathDB" id="VectorBase:ISCI009392"/>
<evidence type="ECO:0000256" key="20">
    <source>
        <dbReference type="ARBA" id="ARBA00047852"/>
    </source>
</evidence>
<evidence type="ECO:0000313" key="21">
    <source>
        <dbReference type="EMBL" id="EEC11422.1"/>
    </source>
</evidence>
<evidence type="ECO:0000256" key="1">
    <source>
        <dbReference type="ARBA" id="ARBA00001936"/>
    </source>
</evidence>
<evidence type="ECO:0000256" key="3">
    <source>
        <dbReference type="ARBA" id="ARBA00004922"/>
    </source>
</evidence>
<dbReference type="PANTHER" id="PTHR46420:SF1">
    <property type="entry name" value="BETA-1,4-GLUCURONYLTRANSFERASE 1"/>
    <property type="match status" value="1"/>
</dbReference>
<evidence type="ECO:0000256" key="10">
    <source>
        <dbReference type="ARBA" id="ARBA00022968"/>
    </source>
</evidence>
<dbReference type="GO" id="GO:0046872">
    <property type="term" value="F:metal ion binding"/>
    <property type="evidence" value="ECO:0007669"/>
    <property type="project" value="UniProtKB-KW"/>
</dbReference>
<reference evidence="21 23" key="1">
    <citation type="submission" date="2008-03" db="EMBL/GenBank/DDBJ databases">
        <title>Annotation of Ixodes scapularis.</title>
        <authorList>
            <consortium name="Ixodes scapularis Genome Project Consortium"/>
            <person name="Caler E."/>
            <person name="Hannick L.I."/>
            <person name="Bidwell S."/>
            <person name="Joardar V."/>
            <person name="Thiagarajan M."/>
            <person name="Amedeo P."/>
            <person name="Galinsky K.J."/>
            <person name="Schobel S."/>
            <person name="Inman J."/>
            <person name="Hostetler J."/>
            <person name="Miller J."/>
            <person name="Hammond M."/>
            <person name="Megy K."/>
            <person name="Lawson D."/>
            <person name="Kodira C."/>
            <person name="Sutton G."/>
            <person name="Meyer J."/>
            <person name="Hill C.A."/>
            <person name="Birren B."/>
            <person name="Nene V."/>
            <person name="Collins F."/>
            <person name="Alarcon-Chaidez F."/>
            <person name="Wikel S."/>
            <person name="Strausberg R."/>
        </authorList>
    </citation>
    <scope>NUCLEOTIDE SEQUENCE [LARGE SCALE GENOMIC DNA]</scope>
    <source>
        <strain evidence="23">Wikel</strain>
        <strain evidence="21">Wikel colony</strain>
    </source>
</reference>
<keyword evidence="9" id="KW-0479">Metal-binding</keyword>
<dbReference type="PROSITE" id="PS51257">
    <property type="entry name" value="PROKAR_LIPOPROTEIN"/>
    <property type="match status" value="1"/>
</dbReference>
<evidence type="ECO:0000313" key="22">
    <source>
        <dbReference type="EnsemblMetazoa" id="ISCW009392-PA"/>
    </source>
</evidence>
<comment type="cofactor">
    <cofactor evidence="1">
        <name>Mn(2+)</name>
        <dbReference type="ChEBI" id="CHEBI:29035"/>
    </cofactor>
</comment>
<protein>
    <recommendedName>
        <fullName evidence="5">Beta-1,4-glucuronyltransferase 1</fullName>
    </recommendedName>
    <alternativeName>
        <fullName evidence="16">I-beta-1,3-N-acetylglucosaminyltransferase</fullName>
    </alternativeName>
    <alternativeName>
        <fullName evidence="19">N-acetyllactosaminide beta-1,3-N-acetylglucosaminyltransferase</fullName>
    </alternativeName>
    <alternativeName>
        <fullName evidence="17">Poly-N-acetyllactosamine extension enzyme</fullName>
    </alternativeName>
    <alternativeName>
        <fullName evidence="18">UDP-GlcNAc:betaGal beta-1,3-N-acetylglucosaminyltransferase 1</fullName>
    </alternativeName>
</protein>
<evidence type="ECO:0000256" key="15">
    <source>
        <dbReference type="ARBA" id="ARBA00023211"/>
    </source>
</evidence>